<organism evidence="1 2">
    <name type="scientific">Bergeyella cardium</name>
    <dbReference type="NCBI Taxonomy" id="1585976"/>
    <lineage>
        <taxon>Bacteria</taxon>
        <taxon>Pseudomonadati</taxon>
        <taxon>Bacteroidota</taxon>
        <taxon>Flavobacteriia</taxon>
        <taxon>Flavobacteriales</taxon>
        <taxon>Weeksellaceae</taxon>
        <taxon>Bergeyella</taxon>
    </lineage>
</organism>
<name>A0A6P1QSL8_9FLAO</name>
<reference evidence="1 2" key="1">
    <citation type="submission" date="2018-04" db="EMBL/GenBank/DDBJ databases">
        <title>Characteristic and Complete Genome Sequencing of A Novel Member of Infective Endocarditis Causative Bacteria: Bergeyella cardium QL-PH.</title>
        <authorList>
            <person name="Pan H."/>
            <person name="Sun E."/>
            <person name="Zhang Y."/>
        </authorList>
    </citation>
    <scope>NUCLEOTIDE SEQUENCE [LARGE SCALE GENOMIC DNA]</scope>
    <source>
        <strain evidence="1 2">HPQL</strain>
    </source>
</reference>
<keyword evidence="2" id="KW-1185">Reference proteome</keyword>
<dbReference type="AlphaFoldDB" id="A0A6P1QSL8"/>
<gene>
    <name evidence="1" type="ORF">DBX24_02155</name>
</gene>
<dbReference type="Proteomes" id="UP000464318">
    <property type="component" value="Chromosome"/>
</dbReference>
<accession>A0A6P1QSL8</accession>
<protein>
    <submittedName>
        <fullName evidence="1">Uncharacterized protein</fullName>
    </submittedName>
</protein>
<dbReference type="OrthoDB" id="1453974at2"/>
<sequence>MEIGEEHCRQPKAGDSIAVSTLNNYSQGSNINNRYMRFKMILAFVLIGVLASAQTEYDGRVGINTETPKATLDISRNTSVSSSSVQGVIFPRVTSVERDAFNPSDIVEGTMIYNTDRKCVEIFSNSGWDCISSVAPSLPPGVTLQIMGAGWDGVFQAGTAVAAGSGTHKVKLLINNTGATPYTQNLSSAMTITNIPGTLPGGVPAPTGTVALDGAQNSSVTVAPGTSQIISYNLKGMPQVGNIKATFRIGIYNVEQTYTVSQGTALFQDHSIFVFSWKEDSSVQGTPPIASSYQGKIDGSIYKIPVKIPYKNGDGKSFGEFTKTVSIGTAPNQKTLKLTIPAGRLHQSPSTGLYNVITGTLEVIDGTYNAPLLEAGSADELIATIPVQLTSAMTPFNLKVYATGGVKDKQYNYETAGVAGRYDHRFVYSKLMTYDGQIWLDKNLGAYYADANRIADFGYDQTYEKRDPIDGGDYRGLGSVFQWGREADGHELANWNTTDPNDGAGGAYFKYAHASQFPTGTVTDAWKRYNKTEYNANVSSYTDPCPSGWHTPTKVDMEQLLLKIGGSVGPVWILVHRSSFITELVRFGKGWFGEGYGGILRSYKRGYGIGGTWLSTPSTSNNKAYVAILISEIYSPAYKIPQAVTVAASSVMEQAQISGNEDKIHANSVRCVKD</sequence>
<evidence type="ECO:0000313" key="1">
    <source>
        <dbReference type="EMBL" id="QHN64779.1"/>
    </source>
</evidence>
<dbReference type="RefSeq" id="WP_160223833.1">
    <property type="nucleotide sequence ID" value="NZ_CP029149.1"/>
</dbReference>
<dbReference type="EMBL" id="CP029149">
    <property type="protein sequence ID" value="QHN64779.1"/>
    <property type="molecule type" value="Genomic_DNA"/>
</dbReference>
<evidence type="ECO:0000313" key="2">
    <source>
        <dbReference type="Proteomes" id="UP000464318"/>
    </source>
</evidence>
<dbReference type="KEGG" id="bcad:DBX24_02155"/>
<proteinExistence type="predicted"/>